<reference evidence="2 4" key="1">
    <citation type="submission" date="2020-01" db="EMBL/GenBank/DDBJ databases">
        <title>the WGS Modestobacter muralis CPCC 204518.</title>
        <authorList>
            <person name="Jiang Z."/>
        </authorList>
    </citation>
    <scope>NUCLEOTIDE SEQUENCE [LARGE SCALE GENOMIC DNA]</scope>
    <source>
        <strain evidence="2 4">DSM 100205</strain>
    </source>
</reference>
<sequence length="131" mass="13179">MTRTAPTPTRSTGTIRAVQAGAALSVVVLLFQFVTAGQVLADSSGARDGHGAGAIALHVVGLLLVVATLRHARAGGARWPVVVSAAVFVAGFVQAALGDSGNMAAHVPGSLVLSIGTVWVTAWAFTRQPVA</sequence>
<accession>A0A6P0H8V2</accession>
<dbReference type="RefSeq" id="WP_163611206.1">
    <property type="nucleotide sequence ID" value="NZ_JAAGWB010000031.1"/>
</dbReference>
<feature type="transmembrane region" description="Helical" evidence="1">
    <location>
        <begin position="76"/>
        <end position="97"/>
    </location>
</feature>
<evidence type="ECO:0000313" key="5">
    <source>
        <dbReference type="Proteomes" id="UP000471152"/>
    </source>
</evidence>
<evidence type="ECO:0000313" key="3">
    <source>
        <dbReference type="EMBL" id="NEN51519.1"/>
    </source>
</evidence>
<protein>
    <submittedName>
        <fullName evidence="3">Uncharacterized protein</fullName>
    </submittedName>
</protein>
<keyword evidence="1" id="KW-1133">Transmembrane helix</keyword>
<name>A0A6P0H8V2_9ACTN</name>
<feature type="transmembrane region" description="Helical" evidence="1">
    <location>
        <begin position="103"/>
        <end position="125"/>
    </location>
</feature>
<evidence type="ECO:0000256" key="1">
    <source>
        <dbReference type="SAM" id="Phobius"/>
    </source>
</evidence>
<keyword evidence="4" id="KW-1185">Reference proteome</keyword>
<dbReference type="EMBL" id="JAAGWH010000029">
    <property type="protein sequence ID" value="NEK94631.1"/>
    <property type="molecule type" value="Genomic_DNA"/>
</dbReference>
<dbReference type="EMBL" id="JAAGWB010000031">
    <property type="protein sequence ID" value="NEN51519.1"/>
    <property type="molecule type" value="Genomic_DNA"/>
</dbReference>
<gene>
    <name evidence="3" type="ORF">G3R41_11335</name>
    <name evidence="2" type="ORF">GCU67_10680</name>
</gene>
<evidence type="ECO:0000313" key="2">
    <source>
        <dbReference type="EMBL" id="NEK94631.1"/>
    </source>
</evidence>
<keyword evidence="1" id="KW-0812">Transmembrane</keyword>
<feature type="transmembrane region" description="Helical" evidence="1">
    <location>
        <begin position="51"/>
        <end position="69"/>
    </location>
</feature>
<reference evidence="3 5" key="2">
    <citation type="submission" date="2020-02" db="EMBL/GenBank/DDBJ databases">
        <title>The WGS of Modestobacter muralis DSM 100205.</title>
        <authorList>
            <person name="Jiang Z."/>
        </authorList>
    </citation>
    <scope>NUCLEOTIDE SEQUENCE [LARGE SCALE GENOMIC DNA]</scope>
    <source>
        <strain evidence="3 5">DSM 100205</strain>
    </source>
</reference>
<organism evidence="3 5">
    <name type="scientific">Modestobacter muralis</name>
    <dbReference type="NCBI Taxonomy" id="1608614"/>
    <lineage>
        <taxon>Bacteria</taxon>
        <taxon>Bacillati</taxon>
        <taxon>Actinomycetota</taxon>
        <taxon>Actinomycetes</taxon>
        <taxon>Geodermatophilales</taxon>
        <taxon>Geodermatophilaceae</taxon>
        <taxon>Modestobacter</taxon>
    </lineage>
</organism>
<dbReference type="AlphaFoldDB" id="A0A6P0H8V2"/>
<dbReference type="Proteomes" id="UP000468828">
    <property type="component" value="Unassembled WGS sequence"/>
</dbReference>
<dbReference type="Proteomes" id="UP000471152">
    <property type="component" value="Unassembled WGS sequence"/>
</dbReference>
<proteinExistence type="predicted"/>
<evidence type="ECO:0000313" key="4">
    <source>
        <dbReference type="Proteomes" id="UP000468828"/>
    </source>
</evidence>
<keyword evidence="1" id="KW-0472">Membrane</keyword>
<comment type="caution">
    <text evidence="3">The sequence shown here is derived from an EMBL/GenBank/DDBJ whole genome shotgun (WGS) entry which is preliminary data.</text>
</comment>